<evidence type="ECO:0000256" key="3">
    <source>
        <dbReference type="ARBA" id="ARBA00004857"/>
    </source>
</evidence>
<evidence type="ECO:0000256" key="8">
    <source>
        <dbReference type="ARBA" id="ARBA00023126"/>
    </source>
</evidence>
<dbReference type="SUPFAM" id="SSF51569">
    <property type="entry name" value="Aldolase"/>
    <property type="match status" value="1"/>
</dbReference>
<dbReference type="GO" id="GO:0004801">
    <property type="term" value="F:transaldolase activity"/>
    <property type="evidence" value="ECO:0007669"/>
    <property type="project" value="UniProtKB-EC"/>
</dbReference>
<dbReference type="CDD" id="cd00955">
    <property type="entry name" value="Transaldolase_like"/>
    <property type="match status" value="1"/>
</dbReference>
<evidence type="ECO:0000256" key="7">
    <source>
        <dbReference type="ARBA" id="ARBA00022679"/>
    </source>
</evidence>
<comment type="similarity">
    <text evidence="4 11">Belongs to the transaldolase family. Type 2 subfamily.</text>
</comment>
<comment type="function">
    <text evidence="1 11">Transaldolase is important for the balance of metabolites in the pentose-phosphate pathway.</text>
</comment>
<evidence type="ECO:0000256" key="4">
    <source>
        <dbReference type="ARBA" id="ARBA00008426"/>
    </source>
</evidence>
<dbReference type="Pfam" id="PF00923">
    <property type="entry name" value="TAL_FSA"/>
    <property type="match status" value="1"/>
</dbReference>
<reference evidence="13" key="1">
    <citation type="journal article" date="2019" name="Int. J. Syst. Evol. Microbiol.">
        <title>The Global Catalogue of Microorganisms (GCM) 10K type strain sequencing project: providing services to taxonomists for standard genome sequencing and annotation.</title>
        <authorList>
            <consortium name="The Broad Institute Genomics Platform"/>
            <consortium name="The Broad Institute Genome Sequencing Center for Infectious Disease"/>
            <person name="Wu L."/>
            <person name="Ma J."/>
        </authorList>
    </citation>
    <scope>NUCLEOTIDE SEQUENCE [LARGE SCALE GENOMIC DNA]</scope>
    <source>
        <strain evidence="13">KCTC 42087</strain>
    </source>
</reference>
<evidence type="ECO:0000256" key="9">
    <source>
        <dbReference type="ARBA" id="ARBA00023270"/>
    </source>
</evidence>
<protein>
    <recommendedName>
        <fullName evidence="5 11">Transaldolase</fullName>
        <ecNumber evidence="5 11">2.2.1.2</ecNumber>
    </recommendedName>
</protein>
<evidence type="ECO:0000313" key="13">
    <source>
        <dbReference type="Proteomes" id="UP001596074"/>
    </source>
</evidence>
<dbReference type="InterPro" id="IPR013785">
    <property type="entry name" value="Aldolase_TIM"/>
</dbReference>
<evidence type="ECO:0000256" key="11">
    <source>
        <dbReference type="HAMAP-Rule" id="MF_00493"/>
    </source>
</evidence>
<dbReference type="Gene3D" id="3.20.20.70">
    <property type="entry name" value="Aldolase class I"/>
    <property type="match status" value="1"/>
</dbReference>
<keyword evidence="6 11" id="KW-0963">Cytoplasm</keyword>
<dbReference type="NCBIfam" id="NF002881">
    <property type="entry name" value="PRK03343.1"/>
    <property type="match status" value="1"/>
</dbReference>
<name>A0ABW1ADZ7_9ACTN</name>
<keyword evidence="8 11" id="KW-0570">Pentose shunt</keyword>
<dbReference type="RefSeq" id="WP_378289068.1">
    <property type="nucleotide sequence ID" value="NZ_JBHSON010000096.1"/>
</dbReference>
<evidence type="ECO:0000256" key="2">
    <source>
        <dbReference type="ARBA" id="ARBA00004496"/>
    </source>
</evidence>
<comment type="caution">
    <text evidence="12">The sequence shown here is derived from an EMBL/GenBank/DDBJ whole genome shotgun (WGS) entry which is preliminary data.</text>
</comment>
<dbReference type="HAMAP" id="MF_00493">
    <property type="entry name" value="Transaldolase_2"/>
    <property type="match status" value="1"/>
</dbReference>
<dbReference type="PANTHER" id="PTHR10683">
    <property type="entry name" value="TRANSALDOLASE"/>
    <property type="match status" value="1"/>
</dbReference>
<evidence type="ECO:0000256" key="6">
    <source>
        <dbReference type="ARBA" id="ARBA00022490"/>
    </source>
</evidence>
<dbReference type="PANTHER" id="PTHR10683:SF31">
    <property type="entry name" value="TRANSALDOLASE"/>
    <property type="match status" value="1"/>
</dbReference>
<keyword evidence="13" id="KW-1185">Reference proteome</keyword>
<dbReference type="InterPro" id="IPR018225">
    <property type="entry name" value="Transaldolase_AS"/>
</dbReference>
<organism evidence="12 13">
    <name type="scientific">Actinomadura rugatobispora</name>
    <dbReference type="NCBI Taxonomy" id="1994"/>
    <lineage>
        <taxon>Bacteria</taxon>
        <taxon>Bacillati</taxon>
        <taxon>Actinomycetota</taxon>
        <taxon>Actinomycetes</taxon>
        <taxon>Streptosporangiales</taxon>
        <taxon>Thermomonosporaceae</taxon>
        <taxon>Actinomadura</taxon>
    </lineage>
</organism>
<comment type="catalytic activity">
    <reaction evidence="10 11">
        <text>D-sedoheptulose 7-phosphate + D-glyceraldehyde 3-phosphate = D-erythrose 4-phosphate + beta-D-fructose 6-phosphate</text>
        <dbReference type="Rhea" id="RHEA:17053"/>
        <dbReference type="ChEBI" id="CHEBI:16897"/>
        <dbReference type="ChEBI" id="CHEBI:57483"/>
        <dbReference type="ChEBI" id="CHEBI:57634"/>
        <dbReference type="ChEBI" id="CHEBI:59776"/>
        <dbReference type="EC" id="2.2.1.2"/>
    </reaction>
</comment>
<dbReference type="InterPro" id="IPR001585">
    <property type="entry name" value="TAL/FSA"/>
</dbReference>
<dbReference type="PROSITE" id="PS01054">
    <property type="entry name" value="TRANSALDOLASE_1"/>
    <property type="match status" value="1"/>
</dbReference>
<proteinExistence type="inferred from homology"/>
<gene>
    <name evidence="11 12" type="primary">tal</name>
    <name evidence="12" type="ORF">ACFPZN_44695</name>
</gene>
<accession>A0ABW1ADZ7</accession>
<evidence type="ECO:0000256" key="1">
    <source>
        <dbReference type="ARBA" id="ARBA00003518"/>
    </source>
</evidence>
<comment type="subcellular location">
    <subcellularLocation>
        <location evidence="2 11">Cytoplasm</location>
    </subcellularLocation>
</comment>
<comment type="pathway">
    <text evidence="3 11">Carbohydrate degradation; pentose phosphate pathway; D-glyceraldehyde 3-phosphate and beta-D-fructose 6-phosphate from D-ribose 5-phosphate and D-xylulose 5-phosphate (non-oxidative stage): step 2/3.</text>
</comment>
<evidence type="ECO:0000256" key="10">
    <source>
        <dbReference type="ARBA" id="ARBA00048810"/>
    </source>
</evidence>
<dbReference type="EMBL" id="JBHSON010000096">
    <property type="protein sequence ID" value="MFC5752755.1"/>
    <property type="molecule type" value="Genomic_DNA"/>
</dbReference>
<keyword evidence="7 11" id="KW-0808">Transferase</keyword>
<dbReference type="InterPro" id="IPR004732">
    <property type="entry name" value="Transaldolase_2"/>
</dbReference>
<dbReference type="NCBIfam" id="TIGR00876">
    <property type="entry name" value="tal_mycobact"/>
    <property type="match status" value="1"/>
</dbReference>
<dbReference type="PIRSF" id="PIRSF036915">
    <property type="entry name" value="Trnald_Bac_Plnt"/>
    <property type="match status" value="1"/>
</dbReference>
<keyword evidence="9 11" id="KW-0704">Schiff base</keyword>
<sequence length="376" mass="41188">MTDNLKRLSDEGVSIWLDDISRERLRTGNLEQLVKERHVVGVTSNPTIFAKALSKGSAYDDQVRDLAVRGVDVEEAARSITTFDIRWGCDVLRPVYDRTQGLDGRVSIEVDPRLARETEKTVAEARALWWMVDRPNLFIKIPATREGLPAITRALAEGISVNVTLIFSLERYGEVIDAYFAGLEKARENGHDLSAIASVASFFVSRVDTEIDKRLDKVGSDEAKGLRSKAGVANAQLAYALYEEKSGTDRWKALKDAGARPQRPLWASTGVKDPNLPDTLYVDHLVAPGTVNTMPEATLDAAADHAEVPGTPIQGTYDEARAHMNALKQVGVDYDDVVRVLEDEGVEKFEASWNELLATIAGELRDKGAGQQGAGA</sequence>
<dbReference type="EC" id="2.2.1.2" evidence="5 11"/>
<dbReference type="Proteomes" id="UP001596074">
    <property type="component" value="Unassembled WGS sequence"/>
</dbReference>
<feature type="active site" description="Schiff-base intermediate with substrate" evidence="11">
    <location>
        <position position="140"/>
    </location>
</feature>
<evidence type="ECO:0000313" key="12">
    <source>
        <dbReference type="EMBL" id="MFC5752755.1"/>
    </source>
</evidence>
<evidence type="ECO:0000256" key="5">
    <source>
        <dbReference type="ARBA" id="ARBA00013151"/>
    </source>
</evidence>